<evidence type="ECO:0000259" key="9">
    <source>
        <dbReference type="Pfam" id="PF01895"/>
    </source>
</evidence>
<keyword evidence="6 8" id="KW-0592">Phosphate transport</keyword>
<proteinExistence type="inferred from homology"/>
<accession>A0A1T4NL64</accession>
<dbReference type="PIRSF" id="PIRSF003107">
    <property type="entry name" value="PhoU"/>
    <property type="match status" value="1"/>
</dbReference>
<reference evidence="10 11" key="1">
    <citation type="submission" date="2017-02" db="EMBL/GenBank/DDBJ databases">
        <authorList>
            <person name="Peterson S.W."/>
        </authorList>
    </citation>
    <scope>NUCLEOTIDE SEQUENCE [LARGE SCALE GENOMIC DNA]</scope>
    <source>
        <strain evidence="10 11">ATCC BAA-909</strain>
    </source>
</reference>
<organism evidence="10 11">
    <name type="scientific">Treponema berlinense</name>
    <dbReference type="NCBI Taxonomy" id="225004"/>
    <lineage>
        <taxon>Bacteria</taxon>
        <taxon>Pseudomonadati</taxon>
        <taxon>Spirochaetota</taxon>
        <taxon>Spirochaetia</taxon>
        <taxon>Spirochaetales</taxon>
        <taxon>Treponemataceae</taxon>
        <taxon>Treponema</taxon>
    </lineage>
</organism>
<evidence type="ECO:0000256" key="4">
    <source>
        <dbReference type="ARBA" id="ARBA00022448"/>
    </source>
</evidence>
<gene>
    <name evidence="10" type="ORF">SAMN02745152_01261</name>
</gene>
<dbReference type="PANTHER" id="PTHR42930">
    <property type="entry name" value="PHOSPHATE-SPECIFIC TRANSPORT SYSTEM ACCESSORY PROTEIN PHOU"/>
    <property type="match status" value="1"/>
</dbReference>
<keyword evidence="11" id="KW-1185">Reference proteome</keyword>
<keyword evidence="4 8" id="KW-0813">Transport</keyword>
<dbReference type="GO" id="GO:0005737">
    <property type="term" value="C:cytoplasm"/>
    <property type="evidence" value="ECO:0007669"/>
    <property type="project" value="UniProtKB-SubCell"/>
</dbReference>
<dbReference type="InterPro" id="IPR028366">
    <property type="entry name" value="PhoU"/>
</dbReference>
<dbReference type="Pfam" id="PF01895">
    <property type="entry name" value="PhoU"/>
    <property type="match status" value="2"/>
</dbReference>
<dbReference type="NCBIfam" id="TIGR02135">
    <property type="entry name" value="phoU_full"/>
    <property type="match status" value="1"/>
</dbReference>
<feature type="domain" description="PhoU" evidence="9">
    <location>
        <begin position="118"/>
        <end position="206"/>
    </location>
</feature>
<evidence type="ECO:0000256" key="7">
    <source>
        <dbReference type="ARBA" id="ARBA00056181"/>
    </source>
</evidence>
<dbReference type="FunFam" id="1.20.58.220:FF:000004">
    <property type="entry name" value="Phosphate-specific transport system accessory protein PhoU"/>
    <property type="match status" value="1"/>
</dbReference>
<comment type="subcellular location">
    <subcellularLocation>
        <location evidence="1 8">Cytoplasm</location>
    </subcellularLocation>
</comment>
<dbReference type="GeneID" id="303367503"/>
<evidence type="ECO:0000256" key="1">
    <source>
        <dbReference type="ARBA" id="ARBA00004496"/>
    </source>
</evidence>
<dbReference type="STRING" id="225004.SAMN02745152_01261"/>
<dbReference type="InterPro" id="IPR038078">
    <property type="entry name" value="PhoU-like_sf"/>
</dbReference>
<dbReference type="InterPro" id="IPR026022">
    <property type="entry name" value="PhoU_dom"/>
</dbReference>
<feature type="domain" description="PhoU" evidence="9">
    <location>
        <begin position="19"/>
        <end position="103"/>
    </location>
</feature>
<comment type="similarity">
    <text evidence="2 8">Belongs to the PhoU family.</text>
</comment>
<dbReference type="GO" id="GO:0030643">
    <property type="term" value="P:intracellular phosphate ion homeostasis"/>
    <property type="evidence" value="ECO:0007669"/>
    <property type="project" value="InterPro"/>
</dbReference>
<comment type="subunit">
    <text evidence="3 8">Homodimer.</text>
</comment>
<dbReference type="OrthoDB" id="9814256at2"/>
<dbReference type="GO" id="GO:0045936">
    <property type="term" value="P:negative regulation of phosphate metabolic process"/>
    <property type="evidence" value="ECO:0007669"/>
    <property type="project" value="InterPro"/>
</dbReference>
<protein>
    <recommendedName>
        <fullName evidence="8">Phosphate-specific transport system accessory protein PhoU</fullName>
    </recommendedName>
</protein>
<evidence type="ECO:0000256" key="5">
    <source>
        <dbReference type="ARBA" id="ARBA00022490"/>
    </source>
</evidence>
<dbReference type="Proteomes" id="UP000190395">
    <property type="component" value="Unassembled WGS sequence"/>
</dbReference>
<dbReference type="RefSeq" id="WP_078931003.1">
    <property type="nucleotide sequence ID" value="NZ_CAMEQG010000001.1"/>
</dbReference>
<evidence type="ECO:0000313" key="11">
    <source>
        <dbReference type="Proteomes" id="UP000190395"/>
    </source>
</evidence>
<evidence type="ECO:0000256" key="2">
    <source>
        <dbReference type="ARBA" id="ARBA00008107"/>
    </source>
</evidence>
<dbReference type="EMBL" id="FUXC01000006">
    <property type="protein sequence ID" value="SJZ79903.1"/>
    <property type="molecule type" value="Genomic_DNA"/>
</dbReference>
<name>A0A1T4NL64_9SPIR</name>
<evidence type="ECO:0000256" key="6">
    <source>
        <dbReference type="ARBA" id="ARBA00022592"/>
    </source>
</evidence>
<evidence type="ECO:0000256" key="3">
    <source>
        <dbReference type="ARBA" id="ARBA00011738"/>
    </source>
</evidence>
<dbReference type="PANTHER" id="PTHR42930:SF3">
    <property type="entry name" value="PHOSPHATE-SPECIFIC TRANSPORT SYSTEM ACCESSORY PROTEIN PHOU"/>
    <property type="match status" value="1"/>
</dbReference>
<dbReference type="AlphaFoldDB" id="A0A1T4NL64"/>
<evidence type="ECO:0000256" key="8">
    <source>
        <dbReference type="PIRNR" id="PIRNR003107"/>
    </source>
</evidence>
<evidence type="ECO:0000313" key="10">
    <source>
        <dbReference type="EMBL" id="SJZ79903.1"/>
    </source>
</evidence>
<dbReference type="Gene3D" id="1.20.58.220">
    <property type="entry name" value="Phosphate transport system protein phou homolog 2, domain 2"/>
    <property type="match status" value="1"/>
</dbReference>
<dbReference type="GO" id="GO:0006817">
    <property type="term" value="P:phosphate ion transport"/>
    <property type="evidence" value="ECO:0007669"/>
    <property type="project" value="UniProtKB-KW"/>
</dbReference>
<keyword evidence="5 8" id="KW-0963">Cytoplasm</keyword>
<comment type="function">
    <text evidence="7 8">Plays a role in the regulation of phosphate uptake.</text>
</comment>
<sequence length="217" mass="24652">MRSKFDNQLKELNDALVFLGSECEDCLTYAMQALVTGQKEMIERAMECEKNTDVKKREIQAMCMRLLQQQQPVAGDLRVISAALRMIIDMERIGDQGSDIAEISNHIDFTKNEYNKLITQMADITIKMLNTAVSSFVRRDTELAATVEKMDDEVDELFLKEKNILVDMMGSGEKTDRKTAEQTLEVLMIAKYFERIGDHTVNIAHSVKTMLNDGKTA</sequence>
<dbReference type="SUPFAM" id="SSF109755">
    <property type="entry name" value="PhoU-like"/>
    <property type="match status" value="1"/>
</dbReference>